<dbReference type="InterPro" id="IPR009081">
    <property type="entry name" value="PP-bd_ACP"/>
</dbReference>
<dbReference type="EMBL" id="CAJRGZ010000023">
    <property type="protein sequence ID" value="CAG5177767.1"/>
    <property type="molecule type" value="Genomic_DNA"/>
</dbReference>
<feature type="domain" description="Carrier" evidence="3">
    <location>
        <begin position="590"/>
        <end position="671"/>
    </location>
</feature>
<organism evidence="4 5">
    <name type="scientific">Alternaria atra</name>
    <dbReference type="NCBI Taxonomy" id="119953"/>
    <lineage>
        <taxon>Eukaryota</taxon>
        <taxon>Fungi</taxon>
        <taxon>Dikarya</taxon>
        <taxon>Ascomycota</taxon>
        <taxon>Pezizomycotina</taxon>
        <taxon>Dothideomycetes</taxon>
        <taxon>Pleosporomycetidae</taxon>
        <taxon>Pleosporales</taxon>
        <taxon>Pleosporineae</taxon>
        <taxon>Pleosporaceae</taxon>
        <taxon>Alternaria</taxon>
        <taxon>Alternaria sect. Ulocladioides</taxon>
    </lineage>
</organism>
<dbReference type="GO" id="GO:0019748">
    <property type="term" value="P:secondary metabolic process"/>
    <property type="evidence" value="ECO:0007669"/>
    <property type="project" value="TreeGrafter"/>
</dbReference>
<dbReference type="SUPFAM" id="SSF47336">
    <property type="entry name" value="ACP-like"/>
    <property type="match status" value="1"/>
</dbReference>
<dbReference type="PANTHER" id="PTHR24096:SF149">
    <property type="entry name" value="AMP-BINDING DOMAIN-CONTAINING PROTEIN-RELATED"/>
    <property type="match status" value="1"/>
</dbReference>
<dbReference type="Gene3D" id="3.40.50.12780">
    <property type="entry name" value="N-terminal domain of ligase-like"/>
    <property type="match status" value="1"/>
</dbReference>
<keyword evidence="2" id="KW-0436">Ligase</keyword>
<accession>A0A8J2I5E1</accession>
<name>A0A8J2I5E1_9PLEO</name>
<dbReference type="Pfam" id="PF00501">
    <property type="entry name" value="AMP-binding"/>
    <property type="match status" value="1"/>
</dbReference>
<dbReference type="SUPFAM" id="SSF56801">
    <property type="entry name" value="Acetyl-CoA synthetase-like"/>
    <property type="match status" value="1"/>
</dbReference>
<dbReference type="InterPro" id="IPR020845">
    <property type="entry name" value="AMP-binding_CS"/>
</dbReference>
<dbReference type="SUPFAM" id="SSF53474">
    <property type="entry name" value="alpha/beta-Hydrolases"/>
    <property type="match status" value="1"/>
</dbReference>
<gene>
    <name evidence="4" type="ORF">ALTATR162_LOCUS8368</name>
</gene>
<comment type="similarity">
    <text evidence="1">Belongs to the ATP-dependent AMP-binding enzyme family.</text>
</comment>
<dbReference type="InterPro" id="IPR042099">
    <property type="entry name" value="ANL_N_sf"/>
</dbReference>
<dbReference type="InterPro" id="IPR029058">
    <property type="entry name" value="AB_hydrolase_fold"/>
</dbReference>
<dbReference type="Pfam" id="PF00975">
    <property type="entry name" value="Thioesterase"/>
    <property type="match status" value="1"/>
</dbReference>
<evidence type="ECO:0000313" key="5">
    <source>
        <dbReference type="Proteomes" id="UP000676310"/>
    </source>
</evidence>
<dbReference type="InterPro" id="IPR045851">
    <property type="entry name" value="AMP-bd_C_sf"/>
</dbReference>
<evidence type="ECO:0000256" key="1">
    <source>
        <dbReference type="ARBA" id="ARBA00006432"/>
    </source>
</evidence>
<dbReference type="Proteomes" id="UP000676310">
    <property type="component" value="Unassembled WGS sequence"/>
</dbReference>
<dbReference type="GeneID" id="67020470"/>
<evidence type="ECO:0000259" key="3">
    <source>
        <dbReference type="PROSITE" id="PS50075"/>
    </source>
</evidence>
<dbReference type="Gene3D" id="3.40.50.1820">
    <property type="entry name" value="alpha/beta hydrolase"/>
    <property type="match status" value="1"/>
</dbReference>
<proteinExistence type="inferred from homology"/>
<keyword evidence="5" id="KW-1185">Reference proteome</keyword>
<dbReference type="Gene3D" id="1.10.1200.10">
    <property type="entry name" value="ACP-like"/>
    <property type="match status" value="1"/>
</dbReference>
<dbReference type="GO" id="GO:0016405">
    <property type="term" value="F:CoA-ligase activity"/>
    <property type="evidence" value="ECO:0007669"/>
    <property type="project" value="TreeGrafter"/>
</dbReference>
<dbReference type="AlphaFoldDB" id="A0A8J2I5E1"/>
<comment type="caution">
    <text evidence="4">The sequence shown here is derived from an EMBL/GenBank/DDBJ whole genome shotgun (WGS) entry which is preliminary data.</text>
</comment>
<dbReference type="InterPro" id="IPR001031">
    <property type="entry name" value="Thioesterase"/>
</dbReference>
<dbReference type="RefSeq" id="XP_043171933.1">
    <property type="nucleotide sequence ID" value="XM_043315998.1"/>
</dbReference>
<sequence>MDVSKHQPLGNEPVVLLDLLVKAAASGQGLVFFDNGIDSAPTRVLYSELLERAQKKAAVLRRTAVQRPGQIVLTHFDSHYENILWFWSVIAAGGVGAIISPLSNEPKAAAGQLQNIKNLFRDSPLITNDKFAQNFAVQGLNIMISSHLENLGQKEPTKPADAVTIAPDPNDIATILFTSGSTGYSKAVQYSHCQLIASAKAKVNHLGSDGRTFMSWISFDHSANFCEVHLQSMFAGTDQVHVPTSELVVEPYRFYKLLSDFQVGYTFTPNFFLASATRSFRATSIADVKTWNLSKLKTIMCAGEANRTETLAAADEVLRELGAPSHSIRAAYGLSETCSACFYCLETPQYDVEHGNRFASAGSHLPDVLEMEVLAEDGSESNEGVLYLRGTLIFKGYYNNPAATEQCMTSEGWFNTGDIARVDENGNLHLLGRQKKILILHGNNYSSFELEYSLETSGIVGLTTSYTAVFSTWDERKQSEAVVVVFNPTEEATGPKKLRETLRAIDRVVFNFASERALHVIPLPKSLLPKSTIGKLSRAQLKKEYEAGAFDDYLADELLSLPGSTTVKSTSPVLDSSVKRVDSPQESLEESTTPMEREVAAVFASVLHVPVDSLLHGADDALLSSGLNSLRFIQVKRYLEKALDMDREIPMQILTRCTSVSQLAHELTLMGTTSAEYDPVVPLVTKGSKQTLFLLPPGAGEFLCWLTLLEYLPDRPLYAVRARGLHGLEPVFSSLKEMLDIYYAAIRRTQPHGPYALFGYCWGGLLAFELGKIFIAAGEQVVFCGGLDNPPDIRRALGHVRYRSVLSDFIPALTGMTPEEAKAFMDETSEMEDPEFYEAIHKRLPSAVLQENGGLTVQRIKAYGKVEDCHRRMAWDYQPHGRVPVMDIFAPNALPLFDASGFESWHAVLDQWQNHADDTRVHAISGNHYTVLKQPDILDFQKALNKALDARGV</sequence>
<reference evidence="4" key="1">
    <citation type="submission" date="2021-05" db="EMBL/GenBank/DDBJ databases">
        <authorList>
            <person name="Stam R."/>
        </authorList>
    </citation>
    <scope>NUCLEOTIDE SEQUENCE</scope>
    <source>
        <strain evidence="4">CS162</strain>
    </source>
</reference>
<evidence type="ECO:0000256" key="2">
    <source>
        <dbReference type="ARBA" id="ARBA00022598"/>
    </source>
</evidence>
<dbReference type="InterPro" id="IPR000873">
    <property type="entry name" value="AMP-dep_synth/lig_dom"/>
</dbReference>
<dbReference type="PROSITE" id="PS50075">
    <property type="entry name" value="CARRIER"/>
    <property type="match status" value="1"/>
</dbReference>
<dbReference type="OrthoDB" id="10253869at2759"/>
<dbReference type="PANTHER" id="PTHR24096">
    <property type="entry name" value="LONG-CHAIN-FATTY-ACID--COA LIGASE"/>
    <property type="match status" value="1"/>
</dbReference>
<dbReference type="InterPro" id="IPR036736">
    <property type="entry name" value="ACP-like_sf"/>
</dbReference>
<protein>
    <recommendedName>
        <fullName evidence="3">Carrier domain-containing protein</fullName>
    </recommendedName>
</protein>
<dbReference type="PROSITE" id="PS00455">
    <property type="entry name" value="AMP_BINDING"/>
    <property type="match status" value="1"/>
</dbReference>
<evidence type="ECO:0000313" key="4">
    <source>
        <dbReference type="EMBL" id="CAG5177767.1"/>
    </source>
</evidence>
<dbReference type="Gene3D" id="3.30.300.30">
    <property type="match status" value="1"/>
</dbReference>
<dbReference type="Pfam" id="PF00550">
    <property type="entry name" value="PP-binding"/>
    <property type="match status" value="1"/>
</dbReference>